<comment type="subcellular location">
    <subcellularLocation>
        <location evidence="2">Cytoplasm</location>
    </subcellularLocation>
    <subcellularLocation>
        <location evidence="1">Nucleus</location>
    </subcellularLocation>
</comment>
<protein>
    <recommendedName>
        <fullName evidence="6">Beta-Casp domain-containing protein</fullName>
    </recommendedName>
</protein>
<evidence type="ECO:0000256" key="2">
    <source>
        <dbReference type="ARBA" id="ARBA00004496"/>
    </source>
</evidence>
<dbReference type="PANTHER" id="PTHR46094:SF1">
    <property type="entry name" value="INTEGRATOR COMPLEX SUBUNIT 9"/>
    <property type="match status" value="1"/>
</dbReference>
<dbReference type="OrthoDB" id="5600060at2759"/>
<feature type="compositionally biased region" description="Low complexity" evidence="5">
    <location>
        <begin position="68"/>
        <end position="86"/>
    </location>
</feature>
<evidence type="ECO:0000259" key="6">
    <source>
        <dbReference type="SMART" id="SM01027"/>
    </source>
</evidence>
<name>A0A2R6XWY1_MARPO</name>
<keyword evidence="4" id="KW-0539">Nucleus</keyword>
<dbReference type="OMA" id="AMKAVHC"/>
<evidence type="ECO:0000313" key="8">
    <source>
        <dbReference type="Proteomes" id="UP000244005"/>
    </source>
</evidence>
<feature type="domain" description="Beta-Casp" evidence="6">
    <location>
        <begin position="477"/>
        <end position="604"/>
    </location>
</feature>
<sequence length="830" mass="90164">MKLTCLGGENGNLSSPNSFLLNICQTKVLLECPIDLSALLLFLPTVLPAKEIKAGSLEGRNVAGGSGPLSSSSLGLGSGSGSFSTHSGKKINEGSGDQLETLLPAKKRPKVGTERTSTHASSFPAGVSNRHNHGGNYSLDAAPWYKTPSFHLLDISLLDAVIVSNPLAMLGLPFLVRNPEFTAKIYATDATAKLGQLMMEELVTLHSEFVQLYGRTAEAELPPWLENVPLQEGQAGGKRGGEHWHRLYSTADIRACMGRVHGLRYEEIANINGFLKIKPSSSGFGIGSCNWVIKGTHRSLTYISTSILSPNHATPLDLLALGSCEVLLLSNVEAPNPLLEESAEVKKEGAISIPGNRTLDSKVVQTASSETQQVTEGATVQKQTNQRHSASPASSLSPAPVGSAAGNSGSTQKPSSSMLVPVTSEKLIKTTSDEQEVPKQSSSLTVDATIKAVCRSGVEAVGAGGSVLFPVSFYGSFLEIIEEMSTQLRSAGIEVPMYYVSPVAEEVLAYVNTVPEWLCPARQEKLYAGEALFGHVEAVQEKRLHHFSALHNLDLLRCWQEPCVVFATHWSLRVGSALQLLQRWRNNPLCLLILTEPNVDANLLLEPFEPYAIQVLHQPILSSLTSREVTSIIQTLKPRLSLVPESFKGLESSSRQGSVPGGEVLCYKSWQLYKVPRFQYDLEVEMSADLALQIQLKQIKSGKVAAARLSADLHVKDGRWSLDLPSPSSYCGGSLRSLPRHQIRWGKVDVDSLLTAFKERQMYDVYVTERTMQDDQSPQDKRSNNEIIIEITSPSAAKIEISSTRINVHANEPGLRRLIVEVLKSALNVL</sequence>
<dbReference type="EMBL" id="KZ772673">
    <property type="protein sequence ID" value="PTQ50613.1"/>
    <property type="molecule type" value="Genomic_DNA"/>
</dbReference>
<dbReference type="InterPro" id="IPR022712">
    <property type="entry name" value="Beta_Casp"/>
</dbReference>
<proteinExistence type="predicted"/>
<dbReference type="PANTHER" id="PTHR46094">
    <property type="entry name" value="INTEGRATOR COMPLEX SUBUNIT 9"/>
    <property type="match status" value="1"/>
</dbReference>
<reference evidence="8" key="1">
    <citation type="journal article" date="2017" name="Cell">
        <title>Insights into land plant evolution garnered from the Marchantia polymorpha genome.</title>
        <authorList>
            <person name="Bowman J.L."/>
            <person name="Kohchi T."/>
            <person name="Yamato K.T."/>
            <person name="Jenkins J."/>
            <person name="Shu S."/>
            <person name="Ishizaki K."/>
            <person name="Yamaoka S."/>
            <person name="Nishihama R."/>
            <person name="Nakamura Y."/>
            <person name="Berger F."/>
            <person name="Adam C."/>
            <person name="Aki S.S."/>
            <person name="Althoff F."/>
            <person name="Araki T."/>
            <person name="Arteaga-Vazquez M.A."/>
            <person name="Balasubrmanian S."/>
            <person name="Barry K."/>
            <person name="Bauer D."/>
            <person name="Boehm C.R."/>
            <person name="Briginshaw L."/>
            <person name="Caballero-Perez J."/>
            <person name="Catarino B."/>
            <person name="Chen F."/>
            <person name="Chiyoda S."/>
            <person name="Chovatia M."/>
            <person name="Davies K.M."/>
            <person name="Delmans M."/>
            <person name="Demura T."/>
            <person name="Dierschke T."/>
            <person name="Dolan L."/>
            <person name="Dorantes-Acosta A.E."/>
            <person name="Eklund D.M."/>
            <person name="Florent S.N."/>
            <person name="Flores-Sandoval E."/>
            <person name="Fujiyama A."/>
            <person name="Fukuzawa H."/>
            <person name="Galik B."/>
            <person name="Grimanelli D."/>
            <person name="Grimwood J."/>
            <person name="Grossniklaus U."/>
            <person name="Hamada T."/>
            <person name="Haseloff J."/>
            <person name="Hetherington A.J."/>
            <person name="Higo A."/>
            <person name="Hirakawa Y."/>
            <person name="Hundley H.N."/>
            <person name="Ikeda Y."/>
            <person name="Inoue K."/>
            <person name="Inoue S.I."/>
            <person name="Ishida S."/>
            <person name="Jia Q."/>
            <person name="Kakita M."/>
            <person name="Kanazawa T."/>
            <person name="Kawai Y."/>
            <person name="Kawashima T."/>
            <person name="Kennedy M."/>
            <person name="Kinose K."/>
            <person name="Kinoshita T."/>
            <person name="Kohara Y."/>
            <person name="Koide E."/>
            <person name="Komatsu K."/>
            <person name="Kopischke S."/>
            <person name="Kubo M."/>
            <person name="Kyozuka J."/>
            <person name="Lagercrantz U."/>
            <person name="Lin S.S."/>
            <person name="Lindquist E."/>
            <person name="Lipzen A.M."/>
            <person name="Lu C.W."/>
            <person name="De Luna E."/>
            <person name="Martienssen R.A."/>
            <person name="Minamino N."/>
            <person name="Mizutani M."/>
            <person name="Mizutani M."/>
            <person name="Mochizuki N."/>
            <person name="Monte I."/>
            <person name="Mosher R."/>
            <person name="Nagasaki H."/>
            <person name="Nakagami H."/>
            <person name="Naramoto S."/>
            <person name="Nishitani K."/>
            <person name="Ohtani M."/>
            <person name="Okamoto T."/>
            <person name="Okumura M."/>
            <person name="Phillips J."/>
            <person name="Pollak B."/>
            <person name="Reinders A."/>
            <person name="Rovekamp M."/>
            <person name="Sano R."/>
            <person name="Sawa S."/>
            <person name="Schmid M.W."/>
            <person name="Shirakawa M."/>
            <person name="Solano R."/>
            <person name="Spunde A."/>
            <person name="Suetsugu N."/>
            <person name="Sugano S."/>
            <person name="Sugiyama A."/>
            <person name="Sun R."/>
            <person name="Suzuki Y."/>
            <person name="Takenaka M."/>
            <person name="Takezawa D."/>
            <person name="Tomogane H."/>
            <person name="Tsuzuki M."/>
            <person name="Ueda T."/>
            <person name="Umeda M."/>
            <person name="Ward J.M."/>
            <person name="Watanabe Y."/>
            <person name="Yazaki K."/>
            <person name="Yokoyama R."/>
            <person name="Yoshitake Y."/>
            <person name="Yotsui I."/>
            <person name="Zachgo S."/>
            <person name="Schmutz J."/>
        </authorList>
    </citation>
    <scope>NUCLEOTIDE SEQUENCE [LARGE SCALE GENOMIC DNA]</scope>
    <source>
        <strain evidence="8">Tak-1</strain>
    </source>
</reference>
<dbReference type="GO" id="GO:0005737">
    <property type="term" value="C:cytoplasm"/>
    <property type="evidence" value="ECO:0007669"/>
    <property type="project" value="UniProtKB-SubCell"/>
</dbReference>
<evidence type="ECO:0000256" key="3">
    <source>
        <dbReference type="ARBA" id="ARBA00022490"/>
    </source>
</evidence>
<accession>A0A2R6XWY1</accession>
<feature type="region of interest" description="Disordered" evidence="5">
    <location>
        <begin position="363"/>
        <end position="421"/>
    </location>
</feature>
<feature type="compositionally biased region" description="Polar residues" evidence="5">
    <location>
        <begin position="363"/>
        <end position="388"/>
    </location>
</feature>
<feature type="compositionally biased region" description="Polar residues" evidence="5">
    <location>
        <begin position="406"/>
        <end position="418"/>
    </location>
</feature>
<keyword evidence="3" id="KW-0963">Cytoplasm</keyword>
<gene>
    <name evidence="7" type="ORF">MARPO_0001s0524</name>
</gene>
<evidence type="ECO:0000256" key="4">
    <source>
        <dbReference type="ARBA" id="ARBA00023242"/>
    </source>
</evidence>
<dbReference type="InterPro" id="IPR027074">
    <property type="entry name" value="Integrator_9su"/>
</dbReference>
<dbReference type="GO" id="GO:0032039">
    <property type="term" value="C:integrator complex"/>
    <property type="evidence" value="ECO:0000318"/>
    <property type="project" value="GO_Central"/>
</dbReference>
<dbReference type="Gene3D" id="3.60.15.10">
    <property type="entry name" value="Ribonuclease Z/Hydroxyacylglutathione hydrolase-like"/>
    <property type="match status" value="1"/>
</dbReference>
<feature type="region of interest" description="Disordered" evidence="5">
    <location>
        <begin position="108"/>
        <end position="127"/>
    </location>
</feature>
<dbReference type="SMART" id="SM01027">
    <property type="entry name" value="Beta-Casp"/>
    <property type="match status" value="1"/>
</dbReference>
<organism evidence="7 8">
    <name type="scientific">Marchantia polymorpha</name>
    <name type="common">Common liverwort</name>
    <name type="synonym">Marchantia aquatica</name>
    <dbReference type="NCBI Taxonomy" id="3197"/>
    <lineage>
        <taxon>Eukaryota</taxon>
        <taxon>Viridiplantae</taxon>
        <taxon>Streptophyta</taxon>
        <taxon>Embryophyta</taxon>
        <taxon>Marchantiophyta</taxon>
        <taxon>Marchantiopsida</taxon>
        <taxon>Marchantiidae</taxon>
        <taxon>Marchantiales</taxon>
        <taxon>Marchantiaceae</taxon>
        <taxon>Marchantia</taxon>
    </lineage>
</organism>
<evidence type="ECO:0000256" key="1">
    <source>
        <dbReference type="ARBA" id="ARBA00004123"/>
    </source>
</evidence>
<dbReference type="GO" id="GO:0034472">
    <property type="term" value="P:snRNA 3'-end processing"/>
    <property type="evidence" value="ECO:0000318"/>
    <property type="project" value="GO_Central"/>
</dbReference>
<dbReference type="InterPro" id="IPR036866">
    <property type="entry name" value="RibonucZ/Hydroxyglut_hydro"/>
</dbReference>
<dbReference type="Proteomes" id="UP000244005">
    <property type="component" value="Unassembled WGS sequence"/>
</dbReference>
<feature type="compositionally biased region" description="Low complexity" evidence="5">
    <location>
        <begin position="389"/>
        <end position="405"/>
    </location>
</feature>
<dbReference type="AlphaFoldDB" id="A0A2R6XWY1"/>
<evidence type="ECO:0000313" key="7">
    <source>
        <dbReference type="EMBL" id="PTQ50613.1"/>
    </source>
</evidence>
<feature type="region of interest" description="Disordered" evidence="5">
    <location>
        <begin position="58"/>
        <end position="98"/>
    </location>
</feature>
<keyword evidence="8" id="KW-1185">Reference proteome</keyword>
<dbReference type="Gene3D" id="3.40.50.10890">
    <property type="match status" value="1"/>
</dbReference>
<dbReference type="SUPFAM" id="SSF56281">
    <property type="entry name" value="Metallo-hydrolase/oxidoreductase"/>
    <property type="match status" value="1"/>
</dbReference>
<dbReference type="Gramene" id="Mp1g21880.1">
    <property type="protein sequence ID" value="Mp1g21880.1.cds"/>
    <property type="gene ID" value="Mp1g21880"/>
</dbReference>
<dbReference type="Pfam" id="PF10996">
    <property type="entry name" value="Beta-Casp"/>
    <property type="match status" value="1"/>
</dbReference>
<evidence type="ECO:0000256" key="5">
    <source>
        <dbReference type="SAM" id="MobiDB-lite"/>
    </source>
</evidence>